<keyword evidence="3" id="KW-1185">Reference proteome</keyword>
<feature type="compositionally biased region" description="Basic and acidic residues" evidence="1">
    <location>
        <begin position="72"/>
        <end position="84"/>
    </location>
</feature>
<gene>
    <name evidence="2" type="ORF">SOIL9_57880</name>
</gene>
<sequence length="84" mass="9919">MAQRLTAKEQVQSMLDRGWVWRDDYTDVLVHPQDHSLSATYDRDTGTLTFSPELLEALERIIPTPPNRNPRYWRDEQKNHVPKS</sequence>
<proteinExistence type="predicted"/>
<reference evidence="2 3" key="1">
    <citation type="submission" date="2019-05" db="EMBL/GenBank/DDBJ databases">
        <authorList>
            <consortium name="Science for Life Laboratories"/>
        </authorList>
    </citation>
    <scope>NUCLEOTIDE SEQUENCE [LARGE SCALE GENOMIC DNA]</scope>
    <source>
        <strain evidence="2">Soil9</strain>
    </source>
</reference>
<organism evidence="2 3">
    <name type="scientific">Gemmata massiliana</name>
    <dbReference type="NCBI Taxonomy" id="1210884"/>
    <lineage>
        <taxon>Bacteria</taxon>
        <taxon>Pseudomonadati</taxon>
        <taxon>Planctomycetota</taxon>
        <taxon>Planctomycetia</taxon>
        <taxon>Gemmatales</taxon>
        <taxon>Gemmataceae</taxon>
        <taxon>Gemmata</taxon>
    </lineage>
</organism>
<dbReference type="KEGG" id="gms:SOIL9_57880"/>
<evidence type="ECO:0000313" key="3">
    <source>
        <dbReference type="Proteomes" id="UP000464178"/>
    </source>
</evidence>
<dbReference type="EMBL" id="LR593886">
    <property type="protein sequence ID" value="VTR91926.1"/>
    <property type="molecule type" value="Genomic_DNA"/>
</dbReference>
<evidence type="ECO:0000313" key="2">
    <source>
        <dbReference type="EMBL" id="VTR91926.1"/>
    </source>
</evidence>
<feature type="region of interest" description="Disordered" evidence="1">
    <location>
        <begin position="63"/>
        <end position="84"/>
    </location>
</feature>
<name>A0A6P2CU67_9BACT</name>
<dbReference type="Proteomes" id="UP000464178">
    <property type="component" value="Chromosome"/>
</dbReference>
<evidence type="ECO:0000256" key="1">
    <source>
        <dbReference type="SAM" id="MobiDB-lite"/>
    </source>
</evidence>
<accession>A0A6P2CU67</accession>
<dbReference type="AlphaFoldDB" id="A0A6P2CU67"/>
<protein>
    <submittedName>
        <fullName evidence="2">Uncharacterized protein</fullName>
    </submittedName>
</protein>
<dbReference type="RefSeq" id="WP_162666861.1">
    <property type="nucleotide sequence ID" value="NZ_LR593886.1"/>
</dbReference>